<dbReference type="SMART" id="SM00267">
    <property type="entry name" value="GGDEF"/>
    <property type="match status" value="1"/>
</dbReference>
<dbReference type="SMART" id="SM00065">
    <property type="entry name" value="GAF"/>
    <property type="match status" value="1"/>
</dbReference>
<dbReference type="SUPFAM" id="SSF55073">
    <property type="entry name" value="Nucleotide cyclase"/>
    <property type="match status" value="1"/>
</dbReference>
<dbReference type="InterPro" id="IPR000160">
    <property type="entry name" value="GGDEF_dom"/>
</dbReference>
<name>A0ABN6UYR8_9BACT</name>
<dbReference type="PANTHER" id="PTHR46663">
    <property type="entry name" value="DIGUANYLATE CYCLASE DGCT-RELATED"/>
    <property type="match status" value="1"/>
</dbReference>
<gene>
    <name evidence="2" type="ORF">GETHOR_19070</name>
</gene>
<dbReference type="InterPro" id="IPR029016">
    <property type="entry name" value="GAF-like_dom_sf"/>
</dbReference>
<dbReference type="Proteomes" id="UP001242010">
    <property type="component" value="Chromosome"/>
</dbReference>
<dbReference type="RefSeq" id="WP_286353527.1">
    <property type="nucleotide sequence ID" value="NZ_AP027079.1"/>
</dbReference>
<dbReference type="InterPro" id="IPR003018">
    <property type="entry name" value="GAF"/>
</dbReference>
<keyword evidence="3" id="KW-1185">Reference proteome</keyword>
<accession>A0ABN6UYR8</accession>
<evidence type="ECO:0000313" key="3">
    <source>
        <dbReference type="Proteomes" id="UP001242010"/>
    </source>
</evidence>
<evidence type="ECO:0000313" key="2">
    <source>
        <dbReference type="EMBL" id="BDU69806.1"/>
    </source>
</evidence>
<proteinExistence type="predicted"/>
<dbReference type="InterPro" id="IPR052163">
    <property type="entry name" value="DGC-Regulatory_Protein"/>
</dbReference>
<dbReference type="Pfam" id="PF13185">
    <property type="entry name" value="GAF_2"/>
    <property type="match status" value="1"/>
</dbReference>
<dbReference type="InterPro" id="IPR043128">
    <property type="entry name" value="Rev_trsase/Diguanyl_cyclase"/>
</dbReference>
<dbReference type="NCBIfam" id="TIGR00254">
    <property type="entry name" value="GGDEF"/>
    <property type="match status" value="1"/>
</dbReference>
<dbReference type="InterPro" id="IPR029787">
    <property type="entry name" value="Nucleotide_cyclase"/>
</dbReference>
<dbReference type="PROSITE" id="PS50887">
    <property type="entry name" value="GGDEF"/>
    <property type="match status" value="1"/>
</dbReference>
<feature type="domain" description="GGDEF" evidence="1">
    <location>
        <begin position="221"/>
        <end position="354"/>
    </location>
</feature>
<sequence length="354" mass="38028">MSSLLPSHLIADPAAGLPPERLLGIIRFQTEIAKVGLDLSVVIERVALLAQILTGGSGAAVELAEGEEMVYRAASGIAERQLGLRLARQGSLSGLCVEQGVPLRCEDSETDARVDREACRSVGLRSMIVVPLRHGDLTVGVLKVLSAQPAAFQDADLLTLELISEVVASALVHATRYSAQVETARDLFLRATRDSLTGLGNRALFYDRLHQGLKLARRHGHSLGIVLVDMDGLKRINDEHGHQAGDAALRILAERLRALTRESDTLARLGGDEFGILLAAVKDPAAARDFAFKLADLVQGTFSFDGMPFDLSASVGAVVFPEDGGEVEALLHQADLAMYEMKRARATMRAAKIR</sequence>
<evidence type="ECO:0000259" key="1">
    <source>
        <dbReference type="PROSITE" id="PS50887"/>
    </source>
</evidence>
<dbReference type="EMBL" id="AP027079">
    <property type="protein sequence ID" value="BDU69806.1"/>
    <property type="molecule type" value="Genomic_DNA"/>
</dbReference>
<dbReference type="Gene3D" id="3.30.450.40">
    <property type="match status" value="1"/>
</dbReference>
<organism evidence="2 3">
    <name type="scientific">Geothrix oryzae</name>
    <dbReference type="NCBI Taxonomy" id="2927975"/>
    <lineage>
        <taxon>Bacteria</taxon>
        <taxon>Pseudomonadati</taxon>
        <taxon>Acidobacteriota</taxon>
        <taxon>Holophagae</taxon>
        <taxon>Holophagales</taxon>
        <taxon>Holophagaceae</taxon>
        <taxon>Geothrix</taxon>
    </lineage>
</organism>
<dbReference type="PANTHER" id="PTHR46663:SF2">
    <property type="entry name" value="GGDEF DOMAIN-CONTAINING PROTEIN"/>
    <property type="match status" value="1"/>
</dbReference>
<dbReference type="Gene3D" id="3.30.70.270">
    <property type="match status" value="1"/>
</dbReference>
<dbReference type="CDD" id="cd01949">
    <property type="entry name" value="GGDEF"/>
    <property type="match status" value="1"/>
</dbReference>
<dbReference type="Pfam" id="PF00990">
    <property type="entry name" value="GGDEF"/>
    <property type="match status" value="1"/>
</dbReference>
<reference evidence="3" key="1">
    <citation type="journal article" date="2023" name="Int. J. Syst. Evol. Microbiol.">
        <title>Mesoterricola silvestris gen. nov., sp. nov., Mesoterricola sediminis sp. nov., Geothrix oryzae sp. nov., Geothrix edaphica sp. nov., Geothrix rubra sp. nov., and Geothrix limicola sp. nov., six novel members of Acidobacteriota isolated from soils.</title>
        <authorList>
            <person name="Itoh H."/>
            <person name="Sugisawa Y."/>
            <person name="Mise K."/>
            <person name="Xu Z."/>
            <person name="Kuniyasu M."/>
            <person name="Ushijima N."/>
            <person name="Kawano K."/>
            <person name="Kobayashi E."/>
            <person name="Shiratori Y."/>
            <person name="Masuda Y."/>
            <person name="Senoo K."/>
        </authorList>
    </citation>
    <scope>NUCLEOTIDE SEQUENCE [LARGE SCALE GENOMIC DNA]</scope>
    <source>
        <strain evidence="3">Red222</strain>
    </source>
</reference>
<protein>
    <recommendedName>
        <fullName evidence="1">GGDEF domain-containing protein</fullName>
    </recommendedName>
</protein>
<dbReference type="SUPFAM" id="SSF55781">
    <property type="entry name" value="GAF domain-like"/>
    <property type="match status" value="1"/>
</dbReference>